<protein>
    <recommendedName>
        <fullName evidence="9">Ribokinase</fullName>
        <shortName evidence="9">RK</shortName>
        <ecNumber evidence="9">2.7.1.15</ecNumber>
    </recommendedName>
</protein>
<keyword evidence="5 9" id="KW-0067">ATP-binding</keyword>
<name>A0A081RF06_SPHCR</name>
<dbReference type="UniPathway" id="UPA00916">
    <property type="reaction ID" value="UER00889"/>
</dbReference>
<dbReference type="EMBL" id="JFHR01000018">
    <property type="protein sequence ID" value="KEQ53779.1"/>
    <property type="molecule type" value="Genomic_DNA"/>
</dbReference>
<dbReference type="PANTHER" id="PTHR10584:SF166">
    <property type="entry name" value="RIBOKINASE"/>
    <property type="match status" value="1"/>
</dbReference>
<comment type="subunit">
    <text evidence="9">Homodimer.</text>
</comment>
<reference evidence="11 12" key="1">
    <citation type="submission" date="2014-02" db="EMBL/GenBank/DDBJ databases">
        <title>Whole genome sequence of Sphingobium chlorophenolicum NBRC 16172.</title>
        <authorList>
            <person name="Gan H.M."/>
            <person name="Gan H.Y."/>
            <person name="Chew T.H."/>
            <person name="Savka M.A."/>
        </authorList>
    </citation>
    <scope>NUCLEOTIDE SEQUENCE [LARGE SCALE GENOMIC DNA]</scope>
    <source>
        <strain evidence="11 12">NBRC 16172</strain>
    </source>
</reference>
<evidence type="ECO:0000256" key="6">
    <source>
        <dbReference type="ARBA" id="ARBA00022842"/>
    </source>
</evidence>
<evidence type="ECO:0000256" key="2">
    <source>
        <dbReference type="ARBA" id="ARBA00022723"/>
    </source>
</evidence>
<dbReference type="SUPFAM" id="SSF53613">
    <property type="entry name" value="Ribokinase-like"/>
    <property type="match status" value="1"/>
</dbReference>
<dbReference type="HAMAP" id="MF_01987">
    <property type="entry name" value="Ribokinase"/>
    <property type="match status" value="1"/>
</dbReference>
<evidence type="ECO:0000256" key="8">
    <source>
        <dbReference type="ARBA" id="ARBA00023277"/>
    </source>
</evidence>
<feature type="binding site" evidence="9">
    <location>
        <position position="186"/>
    </location>
    <ligand>
        <name>ATP</name>
        <dbReference type="ChEBI" id="CHEBI:30616"/>
    </ligand>
</feature>
<dbReference type="InterPro" id="IPR029056">
    <property type="entry name" value="Ribokinase-like"/>
</dbReference>
<keyword evidence="3 9" id="KW-0547">Nucleotide-binding</keyword>
<keyword evidence="6 9" id="KW-0460">Magnesium</keyword>
<proteinExistence type="inferred from homology"/>
<dbReference type="Gene3D" id="3.40.1190.20">
    <property type="match status" value="1"/>
</dbReference>
<sequence>MARAHVVVVGSINCDITVRVAELPLPNQTVLGRGSSVTIGGKGLNQAAAAVSVGADVSFVGAIGDDYFSSQIVDYLSRTRIGTDHVRRLTSCSSGVAIITVDDAGNNVIAVSPGANGEVTPAQVETAFGAADNASVALIQLEIPIETVAATLALARARGVTTILNPAPATREVLDCLPLVDILTPNEHELAELTGTSVEEIEAGGAVLESALVHLQALSGGTVLVTRGSQGCTAFDGQAFLRLPAFQMPTVDTTGAGDVFNGTLAAALATGSSLADAMRQASAAAAISITRRSAENSAPSRVEVLALIASLGGPDLERSEIVAKP</sequence>
<evidence type="ECO:0000256" key="7">
    <source>
        <dbReference type="ARBA" id="ARBA00022958"/>
    </source>
</evidence>
<dbReference type="GO" id="GO:0005829">
    <property type="term" value="C:cytosol"/>
    <property type="evidence" value="ECO:0007669"/>
    <property type="project" value="TreeGrafter"/>
</dbReference>
<dbReference type="PATRIC" id="fig|46429.4.peg.1965"/>
<evidence type="ECO:0000313" key="12">
    <source>
        <dbReference type="Proteomes" id="UP000028411"/>
    </source>
</evidence>
<feature type="binding site" evidence="9">
    <location>
        <begin position="257"/>
        <end position="258"/>
    </location>
    <ligand>
        <name>ATP</name>
        <dbReference type="ChEBI" id="CHEBI:30616"/>
    </ligand>
</feature>
<feature type="binding site" evidence="9">
    <location>
        <position position="254"/>
    </location>
    <ligand>
        <name>K(+)</name>
        <dbReference type="ChEBI" id="CHEBI:29103"/>
    </ligand>
</feature>
<dbReference type="PRINTS" id="PR00990">
    <property type="entry name" value="RIBOKINASE"/>
</dbReference>
<comment type="function">
    <text evidence="9">Catalyzes the phosphorylation of ribose at O-5 in a reaction requiring ATP and magnesium. The resulting D-ribose-5-phosphate can then be used either for sythesis of nucleotides, histidine, and tryptophan, or as a component of the pentose phosphate pathway.</text>
</comment>
<dbReference type="Proteomes" id="UP000028411">
    <property type="component" value="Unassembled WGS sequence"/>
</dbReference>
<evidence type="ECO:0000256" key="5">
    <source>
        <dbReference type="ARBA" id="ARBA00022840"/>
    </source>
</evidence>
<dbReference type="RefSeq" id="WP_051749691.1">
    <property type="nucleotide sequence ID" value="NZ_JFHR01000018.1"/>
</dbReference>
<evidence type="ECO:0000259" key="10">
    <source>
        <dbReference type="Pfam" id="PF00294"/>
    </source>
</evidence>
<feature type="binding site" evidence="9">
    <location>
        <begin position="226"/>
        <end position="231"/>
    </location>
    <ligand>
        <name>ATP</name>
        <dbReference type="ChEBI" id="CHEBI:30616"/>
    </ligand>
</feature>
<dbReference type="InterPro" id="IPR002139">
    <property type="entry name" value="Ribo/fructo_kinase"/>
</dbReference>
<feature type="binding site" evidence="9">
    <location>
        <position position="258"/>
    </location>
    <ligand>
        <name>substrate</name>
    </ligand>
</feature>
<evidence type="ECO:0000256" key="3">
    <source>
        <dbReference type="ARBA" id="ARBA00022741"/>
    </source>
</evidence>
<comment type="activity regulation">
    <text evidence="9">Activated by a monovalent cation that binds near, but not in, the active site. The most likely occupant of the site in vivo is potassium. Ion binding induces a conformational change that may alter substrate affinity.</text>
</comment>
<dbReference type="GO" id="GO:0005524">
    <property type="term" value="F:ATP binding"/>
    <property type="evidence" value="ECO:0007669"/>
    <property type="project" value="UniProtKB-UniRule"/>
</dbReference>
<dbReference type="Pfam" id="PF00294">
    <property type="entry name" value="PfkB"/>
    <property type="match status" value="1"/>
</dbReference>
<feature type="domain" description="Carbohydrate kinase PfkB" evidence="10">
    <location>
        <begin position="4"/>
        <end position="300"/>
    </location>
</feature>
<dbReference type="GO" id="GO:0046872">
    <property type="term" value="F:metal ion binding"/>
    <property type="evidence" value="ECO:0007669"/>
    <property type="project" value="UniProtKB-KW"/>
</dbReference>
<dbReference type="eggNOG" id="COG0524">
    <property type="taxonomic scope" value="Bacteria"/>
</dbReference>
<gene>
    <name evidence="9" type="primary">rbsK</name>
    <name evidence="11" type="ORF">BV95_01995</name>
</gene>
<feature type="binding site" evidence="9">
    <location>
        <position position="288"/>
    </location>
    <ligand>
        <name>K(+)</name>
        <dbReference type="ChEBI" id="CHEBI:29103"/>
    </ligand>
</feature>
<feature type="binding site" evidence="9">
    <location>
        <begin position="13"/>
        <end position="15"/>
    </location>
    <ligand>
        <name>substrate</name>
    </ligand>
</feature>
<comment type="caution">
    <text evidence="11">The sequence shown here is derived from an EMBL/GenBank/DDBJ whole genome shotgun (WGS) entry which is preliminary data.</text>
</comment>
<dbReference type="EC" id="2.7.1.15" evidence="9"/>
<comment type="caution">
    <text evidence="9">Lacks conserved residue(s) required for the propagation of feature annotation.</text>
</comment>
<feature type="active site" description="Proton acceptor" evidence="9">
    <location>
        <position position="258"/>
    </location>
</feature>
<comment type="pathway">
    <text evidence="9">Carbohydrate metabolism; D-ribose degradation; D-ribose 5-phosphate from beta-D-ribopyranose: step 2/2.</text>
</comment>
<accession>A0A081RF06</accession>
<comment type="subcellular location">
    <subcellularLocation>
        <location evidence="9">Cytoplasm</location>
    </subcellularLocation>
</comment>
<keyword evidence="1 9" id="KW-0808">Transferase</keyword>
<organism evidence="11 12">
    <name type="scientific">Sphingobium chlorophenolicum</name>
    <dbReference type="NCBI Taxonomy" id="46429"/>
    <lineage>
        <taxon>Bacteria</taxon>
        <taxon>Pseudomonadati</taxon>
        <taxon>Pseudomonadota</taxon>
        <taxon>Alphaproteobacteria</taxon>
        <taxon>Sphingomonadales</taxon>
        <taxon>Sphingomonadaceae</taxon>
        <taxon>Sphingobium</taxon>
    </lineage>
</organism>
<keyword evidence="8 9" id="KW-0119">Carbohydrate metabolism</keyword>
<feature type="binding site" evidence="9">
    <location>
        <begin position="41"/>
        <end position="45"/>
    </location>
    <ligand>
        <name>substrate</name>
    </ligand>
</feature>
<feature type="binding site" evidence="9">
    <location>
        <position position="297"/>
    </location>
    <ligand>
        <name>K(+)</name>
        <dbReference type="ChEBI" id="CHEBI:29103"/>
    </ligand>
</feature>
<dbReference type="InterPro" id="IPR011611">
    <property type="entry name" value="PfkB_dom"/>
</dbReference>
<dbReference type="GO" id="GO:0004747">
    <property type="term" value="F:ribokinase activity"/>
    <property type="evidence" value="ECO:0007669"/>
    <property type="project" value="UniProtKB-UniRule"/>
</dbReference>
<feature type="binding site" evidence="9">
    <location>
        <position position="252"/>
    </location>
    <ligand>
        <name>K(+)</name>
        <dbReference type="ChEBI" id="CHEBI:29103"/>
    </ligand>
</feature>
<keyword evidence="2 9" id="KW-0479">Metal-binding</keyword>
<dbReference type="GO" id="GO:0019303">
    <property type="term" value="P:D-ribose catabolic process"/>
    <property type="evidence" value="ECO:0007669"/>
    <property type="project" value="UniProtKB-UniRule"/>
</dbReference>
<dbReference type="CDD" id="cd01174">
    <property type="entry name" value="ribokinase"/>
    <property type="match status" value="1"/>
</dbReference>
<dbReference type="PANTHER" id="PTHR10584">
    <property type="entry name" value="SUGAR KINASE"/>
    <property type="match status" value="1"/>
</dbReference>
<comment type="similarity">
    <text evidence="9">Belongs to the carbohydrate kinase PfkB family. Ribokinase subfamily.</text>
</comment>
<keyword evidence="9" id="KW-0963">Cytoplasm</keyword>
<feature type="binding site" evidence="9">
    <location>
        <position position="291"/>
    </location>
    <ligand>
        <name>K(+)</name>
        <dbReference type="ChEBI" id="CHEBI:29103"/>
    </ligand>
</feature>
<keyword evidence="7 9" id="KW-0630">Potassium</keyword>
<dbReference type="InterPro" id="IPR011877">
    <property type="entry name" value="Ribokinase"/>
</dbReference>
<dbReference type="OrthoDB" id="9776822at2"/>
<keyword evidence="4 9" id="KW-0418">Kinase</keyword>
<comment type="catalytic activity">
    <reaction evidence="9">
        <text>D-ribose + ATP = D-ribose 5-phosphate + ADP + H(+)</text>
        <dbReference type="Rhea" id="RHEA:13697"/>
        <dbReference type="ChEBI" id="CHEBI:15378"/>
        <dbReference type="ChEBI" id="CHEBI:30616"/>
        <dbReference type="ChEBI" id="CHEBI:47013"/>
        <dbReference type="ChEBI" id="CHEBI:78346"/>
        <dbReference type="ChEBI" id="CHEBI:456216"/>
        <dbReference type="EC" id="2.7.1.15"/>
    </reaction>
</comment>
<evidence type="ECO:0000256" key="1">
    <source>
        <dbReference type="ARBA" id="ARBA00022679"/>
    </source>
</evidence>
<feature type="binding site" evidence="9">
    <location>
        <position position="142"/>
    </location>
    <ligand>
        <name>substrate</name>
    </ligand>
</feature>
<evidence type="ECO:0000256" key="9">
    <source>
        <dbReference type="HAMAP-Rule" id="MF_01987"/>
    </source>
</evidence>
<dbReference type="AlphaFoldDB" id="A0A081RF06"/>
<evidence type="ECO:0000313" key="11">
    <source>
        <dbReference type="EMBL" id="KEQ53779.1"/>
    </source>
</evidence>
<comment type="cofactor">
    <cofactor evidence="9">
        <name>Mg(2+)</name>
        <dbReference type="ChEBI" id="CHEBI:18420"/>
    </cofactor>
    <text evidence="9">Requires a divalent cation, most likely magnesium in vivo, as an electrophilic catalyst to aid phosphoryl group transfer. It is the chelate of the metal and the nucleotide that is the actual substrate.</text>
</comment>
<evidence type="ECO:0000256" key="4">
    <source>
        <dbReference type="ARBA" id="ARBA00022777"/>
    </source>
</evidence>